<feature type="transmembrane region" description="Helical" evidence="7">
    <location>
        <begin position="517"/>
        <end position="539"/>
    </location>
</feature>
<dbReference type="PANTHER" id="PTHR30618:SF0">
    <property type="entry name" value="PURINE-URACIL PERMEASE NCS1"/>
    <property type="match status" value="1"/>
</dbReference>
<name>A0A401KXX2_ASPAW</name>
<comment type="similarity">
    <text evidence="2">Belongs to the purine-cytosine permease (2.A.39) family.</text>
</comment>
<dbReference type="Pfam" id="PF02133">
    <property type="entry name" value="Transp_cyt_pur"/>
    <property type="match status" value="1"/>
</dbReference>
<feature type="transmembrane region" description="Helical" evidence="7">
    <location>
        <begin position="232"/>
        <end position="254"/>
    </location>
</feature>
<evidence type="ECO:0000256" key="7">
    <source>
        <dbReference type="SAM" id="Phobius"/>
    </source>
</evidence>
<feature type="compositionally biased region" description="Basic and acidic residues" evidence="6">
    <location>
        <begin position="40"/>
        <end position="57"/>
    </location>
</feature>
<feature type="transmembrane region" description="Helical" evidence="7">
    <location>
        <begin position="492"/>
        <end position="511"/>
    </location>
</feature>
<evidence type="ECO:0000256" key="5">
    <source>
        <dbReference type="ARBA" id="ARBA00023136"/>
    </source>
</evidence>
<dbReference type="GO" id="GO:0005886">
    <property type="term" value="C:plasma membrane"/>
    <property type="evidence" value="ECO:0007669"/>
    <property type="project" value="TreeGrafter"/>
</dbReference>
<reference evidence="8 9" key="1">
    <citation type="submission" date="2016-09" db="EMBL/GenBank/DDBJ databases">
        <title>Aspergillus awamori IFM 58123T.</title>
        <authorList>
            <person name="Kusuya Y."/>
            <person name="Shimizu M."/>
            <person name="Takahashi H."/>
            <person name="Yaguchi T."/>
        </authorList>
    </citation>
    <scope>NUCLEOTIDE SEQUENCE [LARGE SCALE GENOMIC DNA]</scope>
    <source>
        <strain evidence="8 9">IFM 58123</strain>
    </source>
</reference>
<dbReference type="Gene3D" id="1.10.4160.10">
    <property type="entry name" value="Hydantoin permease"/>
    <property type="match status" value="1"/>
</dbReference>
<keyword evidence="9" id="KW-1185">Reference proteome</keyword>
<feature type="transmembrane region" description="Helical" evidence="7">
    <location>
        <begin position="560"/>
        <end position="581"/>
    </location>
</feature>
<gene>
    <name evidence="8" type="ORF">AAWM_07031</name>
</gene>
<evidence type="ECO:0000256" key="2">
    <source>
        <dbReference type="ARBA" id="ARBA00008974"/>
    </source>
</evidence>
<evidence type="ECO:0000256" key="6">
    <source>
        <dbReference type="SAM" id="MobiDB-lite"/>
    </source>
</evidence>
<feature type="transmembrane region" description="Helical" evidence="7">
    <location>
        <begin position="193"/>
        <end position="212"/>
    </location>
</feature>
<evidence type="ECO:0000256" key="3">
    <source>
        <dbReference type="ARBA" id="ARBA00022692"/>
    </source>
</evidence>
<dbReference type="GO" id="GO:0015205">
    <property type="term" value="F:nucleobase transmembrane transporter activity"/>
    <property type="evidence" value="ECO:0007669"/>
    <property type="project" value="TreeGrafter"/>
</dbReference>
<dbReference type="Proteomes" id="UP000286921">
    <property type="component" value="Unassembled WGS sequence"/>
</dbReference>
<feature type="transmembrane region" description="Helical" evidence="7">
    <location>
        <begin position="601"/>
        <end position="621"/>
    </location>
</feature>
<feature type="transmembrane region" description="Helical" evidence="7">
    <location>
        <begin position="398"/>
        <end position="419"/>
    </location>
</feature>
<protein>
    <submittedName>
        <fullName evidence="8">Uncharacterized permease C29B12.14c</fullName>
    </submittedName>
</protein>
<evidence type="ECO:0000256" key="4">
    <source>
        <dbReference type="ARBA" id="ARBA00022989"/>
    </source>
</evidence>
<dbReference type="EMBL" id="BDHI01000015">
    <property type="protein sequence ID" value="GCB24146.1"/>
    <property type="molecule type" value="Genomic_DNA"/>
</dbReference>
<evidence type="ECO:0000256" key="1">
    <source>
        <dbReference type="ARBA" id="ARBA00004141"/>
    </source>
</evidence>
<comment type="subcellular location">
    <subcellularLocation>
        <location evidence="1">Membrane</location>
        <topology evidence="1">Multi-pass membrane protein</topology>
    </subcellularLocation>
</comment>
<accession>A0A401KXX2</accession>
<keyword evidence="4 7" id="KW-1133">Transmembrane helix</keyword>
<sequence length="677" mass="75834">MFHPGMAAFASAIHRGANPTAPSPLEYKLSTHDREILVEKEKKGKEGKERAKMRNNDDPNSLVNGADASFRDSVGVWKRRDWPRVAGVDTLRPLSFLLVHSKASWRGLAVGWSPPSSWSPARTRAGPTKVGNPIKQLVRVARDLELTVSADLLPTPPEQCTWRWWNYVSFYWSISFTNWTLGSTMIGIGLNWWQSIIVIFVSQLISSVAMAFNSRAASVYHLGFPCVGRSVFGMWGSYYFVGARAVLAIVWFAIQMDFGAEYMYNILRAIFGHHYTDIPNHIPSSAGITTQKMLAFFLCWLVHLPFCHFRPYQLRKFFIFKTFISLPAMFGLFIFAMANTKGQLGTMYTAEARSTTATAWMIIAGINSGLGNTATLITNQPDYCRWTKTRNAPLWTQLLSNPIAVTLSASLGILATAAINNKYGTDIWNQWDMMEFILNHYWSGTTRFAVFLVAFAWLVQILGTNIAANMISFGADSSMLFPRFINMRRGQYIVQTLAWAVVPWEILTSATKFEDFLSGYALFMGAVVAIMVCEYFCFAKGNIFLSSLYDGTKLNKNYRYYGGWNIQAVIAYIIAIALPFPGFVGSLGASVSTTATRMGDLGWILSFTTAFVMYYIICTFWPTENQKLIKKQGLTWEQTAKDTDPQDFYLNGAGLGGVDEPVAAHQQVVVEKGVKDV</sequence>
<dbReference type="PANTHER" id="PTHR30618">
    <property type="entry name" value="NCS1 FAMILY PURINE/PYRIMIDINE TRANSPORTER"/>
    <property type="match status" value="1"/>
</dbReference>
<feature type="transmembrane region" description="Helical" evidence="7">
    <location>
        <begin position="448"/>
        <end position="471"/>
    </location>
</feature>
<evidence type="ECO:0000313" key="9">
    <source>
        <dbReference type="Proteomes" id="UP000286921"/>
    </source>
</evidence>
<feature type="transmembrane region" description="Helical" evidence="7">
    <location>
        <begin position="358"/>
        <end position="377"/>
    </location>
</feature>
<proteinExistence type="inferred from homology"/>
<feature type="region of interest" description="Disordered" evidence="6">
    <location>
        <begin position="40"/>
        <end position="65"/>
    </location>
</feature>
<dbReference type="InterPro" id="IPR045225">
    <property type="entry name" value="Uracil/uridine/allantoin_perm"/>
</dbReference>
<comment type="caution">
    <text evidence="8">The sequence shown here is derived from an EMBL/GenBank/DDBJ whole genome shotgun (WGS) entry which is preliminary data.</text>
</comment>
<dbReference type="InterPro" id="IPR001248">
    <property type="entry name" value="Pur-cyt_permease"/>
</dbReference>
<evidence type="ECO:0000313" key="8">
    <source>
        <dbReference type="EMBL" id="GCB24146.1"/>
    </source>
</evidence>
<dbReference type="AlphaFoldDB" id="A0A401KXX2"/>
<keyword evidence="3 7" id="KW-0812">Transmembrane</keyword>
<organism evidence="8 9">
    <name type="scientific">Aspergillus awamori</name>
    <name type="common">Black koji mold</name>
    <dbReference type="NCBI Taxonomy" id="105351"/>
    <lineage>
        <taxon>Eukaryota</taxon>
        <taxon>Fungi</taxon>
        <taxon>Dikarya</taxon>
        <taxon>Ascomycota</taxon>
        <taxon>Pezizomycotina</taxon>
        <taxon>Eurotiomycetes</taxon>
        <taxon>Eurotiomycetidae</taxon>
        <taxon>Eurotiales</taxon>
        <taxon>Aspergillaceae</taxon>
        <taxon>Aspergillus</taxon>
    </lineage>
</organism>
<keyword evidence="5 7" id="KW-0472">Membrane</keyword>
<feature type="transmembrane region" description="Helical" evidence="7">
    <location>
        <begin position="318"/>
        <end position="338"/>
    </location>
</feature>